<evidence type="ECO:0000313" key="2">
    <source>
        <dbReference type="EMBL" id="MRG96119.1"/>
    </source>
</evidence>
<accession>A0A6N7PW43</accession>
<dbReference type="EMBL" id="WJIE01000010">
    <property type="protein sequence ID" value="MRG96119.1"/>
    <property type="molecule type" value="Genomic_DNA"/>
</dbReference>
<reference evidence="2 3" key="1">
    <citation type="submission" date="2019-10" db="EMBL/GenBank/DDBJ databases">
        <title>A soil myxobacterium in the family Polyangiaceae.</title>
        <authorList>
            <person name="Li Y."/>
            <person name="Wang J."/>
        </authorList>
    </citation>
    <scope>NUCLEOTIDE SEQUENCE [LARGE SCALE GENOMIC DNA]</scope>
    <source>
        <strain evidence="2 3">DSM 14734</strain>
    </source>
</reference>
<feature type="region of interest" description="Disordered" evidence="1">
    <location>
        <begin position="96"/>
        <end position="117"/>
    </location>
</feature>
<sequence length="117" mass="13234">MTSAEVCVAAARQFHVLLALPKDGLMCGPKSRAADLVEENFERCAMFADVPPDYRADDLTKEQSSLIAEAVRIHRTLTEDELLRRLKEFVFTCTETPPKYPPGVDRSKQRKREEAPL</sequence>
<dbReference type="Proteomes" id="UP000440224">
    <property type="component" value="Unassembled WGS sequence"/>
</dbReference>
<evidence type="ECO:0000256" key="1">
    <source>
        <dbReference type="SAM" id="MobiDB-lite"/>
    </source>
</evidence>
<keyword evidence="3" id="KW-1185">Reference proteome</keyword>
<comment type="caution">
    <text evidence="2">The sequence shown here is derived from an EMBL/GenBank/DDBJ whole genome shotgun (WGS) entry which is preliminary data.</text>
</comment>
<gene>
    <name evidence="2" type="ORF">GF068_29980</name>
</gene>
<proteinExistence type="predicted"/>
<name>A0A6N7PW43_9BACT</name>
<protein>
    <submittedName>
        <fullName evidence="2">Uncharacterized protein</fullName>
    </submittedName>
</protein>
<dbReference type="AlphaFoldDB" id="A0A6N7PW43"/>
<feature type="compositionally biased region" description="Basic and acidic residues" evidence="1">
    <location>
        <begin position="105"/>
        <end position="117"/>
    </location>
</feature>
<evidence type="ECO:0000313" key="3">
    <source>
        <dbReference type="Proteomes" id="UP000440224"/>
    </source>
</evidence>
<organism evidence="2 3">
    <name type="scientific">Polyangium spumosum</name>
    <dbReference type="NCBI Taxonomy" id="889282"/>
    <lineage>
        <taxon>Bacteria</taxon>
        <taxon>Pseudomonadati</taxon>
        <taxon>Myxococcota</taxon>
        <taxon>Polyangia</taxon>
        <taxon>Polyangiales</taxon>
        <taxon>Polyangiaceae</taxon>
        <taxon>Polyangium</taxon>
    </lineage>
</organism>